<dbReference type="InterPro" id="IPR000307">
    <property type="entry name" value="Ribosomal_bS16"/>
</dbReference>
<evidence type="ECO:0000256" key="1">
    <source>
        <dbReference type="ARBA" id="ARBA00022980"/>
    </source>
</evidence>
<reference evidence="5" key="1">
    <citation type="journal article" date="2019" name="Int. J. Syst. Evol. Microbiol.">
        <title>The Global Catalogue of Microorganisms (GCM) 10K type strain sequencing project: providing services to taxonomists for standard genome sequencing and annotation.</title>
        <authorList>
            <consortium name="The Broad Institute Genomics Platform"/>
            <consortium name="The Broad Institute Genome Sequencing Center for Infectious Disease"/>
            <person name="Wu L."/>
            <person name="Ma J."/>
        </authorList>
    </citation>
    <scope>NUCLEOTIDE SEQUENCE [LARGE SCALE GENOMIC DNA]</scope>
    <source>
        <strain evidence="5">CGMCC 1.15341</strain>
    </source>
</reference>
<gene>
    <name evidence="3 4" type="primary">rpsP</name>
    <name evidence="4" type="ORF">GCM10011352_27430</name>
</gene>
<keyword evidence="1 3" id="KW-0689">Ribosomal protein</keyword>
<dbReference type="PANTHER" id="PTHR12919">
    <property type="entry name" value="30S RIBOSOMAL PROTEIN S16"/>
    <property type="match status" value="1"/>
</dbReference>
<proteinExistence type="inferred from homology"/>
<dbReference type="Pfam" id="PF00886">
    <property type="entry name" value="Ribosomal_S16"/>
    <property type="match status" value="1"/>
</dbReference>
<protein>
    <recommendedName>
        <fullName evidence="3">Small ribosomal subunit protein bS16</fullName>
    </recommendedName>
</protein>
<dbReference type="HAMAP" id="MF_00385">
    <property type="entry name" value="Ribosomal_bS16"/>
    <property type="match status" value="1"/>
</dbReference>
<dbReference type="SUPFAM" id="SSF54565">
    <property type="entry name" value="Ribosomal protein S16"/>
    <property type="match status" value="1"/>
</dbReference>
<accession>A0ABQ1KLK9</accession>
<dbReference type="EMBL" id="BMIJ01000005">
    <property type="protein sequence ID" value="GGB99728.1"/>
    <property type="molecule type" value="Genomic_DNA"/>
</dbReference>
<comment type="similarity">
    <text evidence="3">Belongs to the bacterial ribosomal protein bS16 family.</text>
</comment>
<dbReference type="PROSITE" id="PS00732">
    <property type="entry name" value="RIBOSOMAL_S16"/>
    <property type="match status" value="1"/>
</dbReference>
<keyword evidence="2 3" id="KW-0687">Ribonucleoprotein</keyword>
<evidence type="ECO:0000313" key="4">
    <source>
        <dbReference type="EMBL" id="GGB99728.1"/>
    </source>
</evidence>
<name>A0ABQ1KLK9_9GAMM</name>
<dbReference type="InterPro" id="IPR020592">
    <property type="entry name" value="Ribosomal_bS16_CS"/>
</dbReference>
<sequence>MVTIRLSRGGAKKRPFYHITVADSRCARDSRFIERVGFFNPVARGQEEKLRVNLERVEYWIGKGAQPSERVAQLIKDARKAQ</sequence>
<dbReference type="GO" id="GO:0005840">
    <property type="term" value="C:ribosome"/>
    <property type="evidence" value="ECO:0007669"/>
    <property type="project" value="UniProtKB-KW"/>
</dbReference>
<organism evidence="4 5">
    <name type="scientific">Marinobacterium zhoushanense</name>
    <dbReference type="NCBI Taxonomy" id="1679163"/>
    <lineage>
        <taxon>Bacteria</taxon>
        <taxon>Pseudomonadati</taxon>
        <taxon>Pseudomonadota</taxon>
        <taxon>Gammaproteobacteria</taxon>
        <taxon>Oceanospirillales</taxon>
        <taxon>Oceanospirillaceae</taxon>
        <taxon>Marinobacterium</taxon>
    </lineage>
</organism>
<dbReference type="RefSeq" id="WP_188749258.1">
    <property type="nucleotide sequence ID" value="NZ_BMIJ01000005.1"/>
</dbReference>
<dbReference type="Gene3D" id="3.30.1320.10">
    <property type="match status" value="1"/>
</dbReference>
<dbReference type="Proteomes" id="UP000629025">
    <property type="component" value="Unassembled WGS sequence"/>
</dbReference>
<dbReference type="PANTHER" id="PTHR12919:SF20">
    <property type="entry name" value="SMALL RIBOSOMAL SUBUNIT PROTEIN BS16M"/>
    <property type="match status" value="1"/>
</dbReference>
<evidence type="ECO:0000313" key="5">
    <source>
        <dbReference type="Proteomes" id="UP000629025"/>
    </source>
</evidence>
<evidence type="ECO:0000256" key="2">
    <source>
        <dbReference type="ARBA" id="ARBA00023274"/>
    </source>
</evidence>
<keyword evidence="5" id="KW-1185">Reference proteome</keyword>
<evidence type="ECO:0000256" key="3">
    <source>
        <dbReference type="HAMAP-Rule" id="MF_00385"/>
    </source>
</evidence>
<dbReference type="InterPro" id="IPR023803">
    <property type="entry name" value="Ribosomal_bS16_dom_sf"/>
</dbReference>
<comment type="caution">
    <text evidence="4">The sequence shown here is derived from an EMBL/GenBank/DDBJ whole genome shotgun (WGS) entry which is preliminary data.</text>
</comment>
<dbReference type="NCBIfam" id="TIGR00002">
    <property type="entry name" value="S16"/>
    <property type="match status" value="1"/>
</dbReference>